<dbReference type="InterPro" id="IPR020810">
    <property type="entry name" value="Enolase_C"/>
</dbReference>
<gene>
    <name evidence="8" type="ORF">NDES1114_LOCUS27073</name>
</gene>
<dbReference type="AlphaFoldDB" id="A0A7S1QII9"/>
<dbReference type="InterPro" id="IPR036849">
    <property type="entry name" value="Enolase-like_C_sf"/>
</dbReference>
<evidence type="ECO:0000313" key="8">
    <source>
        <dbReference type="EMBL" id="CAD9139845.1"/>
    </source>
</evidence>
<name>A0A7S1QII9_NEODS</name>
<dbReference type="Pfam" id="PF00113">
    <property type="entry name" value="Enolase_C"/>
    <property type="match status" value="1"/>
</dbReference>
<feature type="domain" description="Enolase N-terminal" evidence="7">
    <location>
        <begin position="56"/>
        <end position="187"/>
    </location>
</feature>
<evidence type="ECO:0000256" key="2">
    <source>
        <dbReference type="ARBA" id="ARBA00009604"/>
    </source>
</evidence>
<evidence type="ECO:0000256" key="4">
    <source>
        <dbReference type="ARBA" id="ARBA00023152"/>
    </source>
</evidence>
<keyword evidence="4" id="KW-0324">Glycolysis</keyword>
<keyword evidence="5" id="KW-0456">Lyase</keyword>
<dbReference type="InterPro" id="IPR020811">
    <property type="entry name" value="Enolase_N"/>
</dbReference>
<reference evidence="8" key="1">
    <citation type="submission" date="2021-01" db="EMBL/GenBank/DDBJ databases">
        <authorList>
            <person name="Corre E."/>
            <person name="Pelletier E."/>
            <person name="Niang G."/>
            <person name="Scheremetjew M."/>
            <person name="Finn R."/>
            <person name="Kale V."/>
            <person name="Holt S."/>
            <person name="Cochrane G."/>
            <person name="Meng A."/>
            <person name="Brown T."/>
            <person name="Cohen L."/>
        </authorList>
    </citation>
    <scope>NUCLEOTIDE SEQUENCE</scope>
    <source>
        <strain evidence="8">CCAP 1951/1</strain>
    </source>
</reference>
<evidence type="ECO:0000256" key="3">
    <source>
        <dbReference type="ARBA" id="ARBA00012058"/>
    </source>
</evidence>
<evidence type="ECO:0000256" key="1">
    <source>
        <dbReference type="ARBA" id="ARBA00005031"/>
    </source>
</evidence>
<protein>
    <recommendedName>
        <fullName evidence="3">phosphopyruvate hydratase</fullName>
        <ecNumber evidence="3">4.2.1.11</ecNumber>
    </recommendedName>
</protein>
<dbReference type="GO" id="GO:0004634">
    <property type="term" value="F:phosphopyruvate hydratase activity"/>
    <property type="evidence" value="ECO:0007669"/>
    <property type="project" value="UniProtKB-EC"/>
</dbReference>
<dbReference type="InterPro" id="IPR029017">
    <property type="entry name" value="Enolase-like_N"/>
</dbReference>
<dbReference type="PANTHER" id="PTHR11902">
    <property type="entry name" value="ENOLASE"/>
    <property type="match status" value="1"/>
</dbReference>
<dbReference type="GO" id="GO:0000015">
    <property type="term" value="C:phosphopyruvate hydratase complex"/>
    <property type="evidence" value="ECO:0007669"/>
    <property type="project" value="InterPro"/>
</dbReference>
<dbReference type="PANTHER" id="PTHR11902:SF30">
    <property type="entry name" value="ENOLASE 4"/>
    <property type="match status" value="1"/>
</dbReference>
<proteinExistence type="inferred from homology"/>
<dbReference type="EC" id="4.2.1.11" evidence="3"/>
<evidence type="ECO:0000259" key="6">
    <source>
        <dbReference type="SMART" id="SM01192"/>
    </source>
</evidence>
<dbReference type="GO" id="GO:0006096">
    <property type="term" value="P:glycolytic process"/>
    <property type="evidence" value="ECO:0007669"/>
    <property type="project" value="UniProtKB-UniPathway"/>
</dbReference>
<accession>A0A7S1QII9</accession>
<dbReference type="SMART" id="SM01193">
    <property type="entry name" value="Enolase_N"/>
    <property type="match status" value="1"/>
</dbReference>
<dbReference type="Gene3D" id="3.30.390.10">
    <property type="entry name" value="Enolase-like, N-terminal domain"/>
    <property type="match status" value="1"/>
</dbReference>
<comment type="similarity">
    <text evidence="2">Belongs to the enolase family.</text>
</comment>
<dbReference type="InterPro" id="IPR000941">
    <property type="entry name" value="Enolase"/>
</dbReference>
<dbReference type="SUPFAM" id="SSF54826">
    <property type="entry name" value="Enolase N-terminal domain-like"/>
    <property type="match status" value="1"/>
</dbReference>
<organism evidence="8">
    <name type="scientific">Neobodo designis</name>
    <name type="common">Flagellated protozoan</name>
    <name type="synonym">Bodo designis</name>
    <dbReference type="NCBI Taxonomy" id="312471"/>
    <lineage>
        <taxon>Eukaryota</taxon>
        <taxon>Discoba</taxon>
        <taxon>Euglenozoa</taxon>
        <taxon>Kinetoplastea</taxon>
        <taxon>Metakinetoplastina</taxon>
        <taxon>Neobodonida</taxon>
        <taxon>Neobodo</taxon>
    </lineage>
</organism>
<dbReference type="Gene3D" id="3.20.20.120">
    <property type="entry name" value="Enolase-like C-terminal domain"/>
    <property type="match status" value="1"/>
</dbReference>
<comment type="pathway">
    <text evidence="1">Carbohydrate degradation; glycolysis; pyruvate from D-glyceraldehyde 3-phosphate: step 4/5.</text>
</comment>
<feature type="domain" description="Enolase C-terminal TIM barrel" evidence="6">
    <location>
        <begin position="198"/>
        <end position="485"/>
    </location>
</feature>
<evidence type="ECO:0000259" key="7">
    <source>
        <dbReference type="SMART" id="SM01193"/>
    </source>
</evidence>
<dbReference type="EMBL" id="HBGF01040416">
    <property type="protein sequence ID" value="CAD9139845.1"/>
    <property type="molecule type" value="Transcribed_RNA"/>
</dbReference>
<dbReference type="UniPathway" id="UPA00109">
    <property type="reaction ID" value="UER00187"/>
</dbReference>
<dbReference type="SMART" id="SM01192">
    <property type="entry name" value="Enolase_C"/>
    <property type="match status" value="1"/>
</dbReference>
<evidence type="ECO:0000256" key="5">
    <source>
        <dbReference type="ARBA" id="ARBA00023239"/>
    </source>
</evidence>
<sequence>MAFEARPRPSPAEYFKATNLVGRVEACLNQCYDAQPSNPLRFVADRLRDGCESGLVDETECSLRLDGCGGTCFRTKLTLSNGVCESVAVRLTSTPPHPTTIRMTVPMPKMNGSNIASRTAAADTVNGTLQGFNGIGVASQGMVDRKLSELDGTENFASIGSAIATGLSLAACVAGARLAHEQAFMRVAALADVHGAGTIVPSLPVVSLFGCGESRHFGRLRVVEFCYVPPPTISANAALRHAARLYEVLGPKCDEPNAVNVDGTLRHVSSDSLLAAVDMIEDAMREEGLNPGNDAFIGIVCDAAWCFKQETKKYSISDTLGEVSGAQLAEMLAGVCRDRPSVTYIEDSHHPSDKGEARRLMSRVGSTVSLCAMNNVGGSASAAIDVVNGKEANTIGIKLDDVGTVTGAIAVAKSRVSHAGTAVAASAGALASPSVADFAVGCGARFLRAGGLGRGPAAEIYNRLADIDEALRRIGMYSSPSTAPHADCVLPDPPAEQVVEVQATDKKKKK</sequence>
<dbReference type="GO" id="GO:0000287">
    <property type="term" value="F:magnesium ion binding"/>
    <property type="evidence" value="ECO:0007669"/>
    <property type="project" value="InterPro"/>
</dbReference>
<dbReference type="SUPFAM" id="SSF51604">
    <property type="entry name" value="Enolase C-terminal domain-like"/>
    <property type="match status" value="1"/>
</dbReference>